<organism evidence="1 2">
    <name type="scientific">Hyphomonas hirschiana VP5</name>
    <dbReference type="NCBI Taxonomy" id="1280951"/>
    <lineage>
        <taxon>Bacteria</taxon>
        <taxon>Pseudomonadati</taxon>
        <taxon>Pseudomonadota</taxon>
        <taxon>Alphaproteobacteria</taxon>
        <taxon>Hyphomonadales</taxon>
        <taxon>Hyphomonadaceae</taxon>
        <taxon>Hyphomonas</taxon>
    </lineage>
</organism>
<evidence type="ECO:0000313" key="2">
    <source>
        <dbReference type="Proteomes" id="UP000025061"/>
    </source>
</evidence>
<keyword evidence="2" id="KW-1185">Reference proteome</keyword>
<gene>
    <name evidence="1" type="ORF">HHI_03257</name>
</gene>
<dbReference type="RefSeq" id="WP_011646311.1">
    <property type="nucleotide sequence ID" value="NZ_ARYI01000002.1"/>
</dbReference>
<protein>
    <submittedName>
        <fullName evidence="1">Uncharacterized protein</fullName>
    </submittedName>
</protein>
<proteinExistence type="predicted"/>
<comment type="caution">
    <text evidence="1">The sequence shown here is derived from an EMBL/GenBank/DDBJ whole genome shotgun (WGS) entry which is preliminary data.</text>
</comment>
<dbReference type="EMBL" id="ARYI01000002">
    <property type="protein sequence ID" value="KCZ95756.1"/>
    <property type="molecule type" value="Genomic_DNA"/>
</dbReference>
<dbReference type="AlphaFoldDB" id="A0A059FYR0"/>
<dbReference type="PATRIC" id="fig|1280951.3.peg.659"/>
<accession>A0A059FYR0</accession>
<reference evidence="1 2" key="1">
    <citation type="submission" date="2013-04" db="EMBL/GenBank/DDBJ databases">
        <title>Hyphomonas hirschiana VP5 Genome Sequencing.</title>
        <authorList>
            <person name="Lai Q."/>
            <person name="Shao Z."/>
        </authorList>
    </citation>
    <scope>NUCLEOTIDE SEQUENCE [LARGE SCALE GENOMIC DNA]</scope>
    <source>
        <strain evidence="1 2">VP5</strain>
    </source>
</reference>
<dbReference type="Proteomes" id="UP000025061">
    <property type="component" value="Unassembled WGS sequence"/>
</dbReference>
<name>A0A059FYR0_9PROT</name>
<sequence>MKKLFFGIVILGAAAAAGYWFYINMPGGQLDQARERRTVIDLQTASNVVLSWMSVSLDEGVTGISSDQPPTVFTLPAITNSTQQVPLRKLSYEDLMLKVEPKFGRQFSKTDGWGRDFEFYLADEFSGNTVFLIRSAGRDKVFSGESYTKGTVETGTPNDDLVILDGSFLRGPTPK</sequence>
<evidence type="ECO:0000313" key="1">
    <source>
        <dbReference type="EMBL" id="KCZ95756.1"/>
    </source>
</evidence>